<protein>
    <recommendedName>
        <fullName evidence="2">HD domain-containing protein</fullName>
    </recommendedName>
</protein>
<dbReference type="GO" id="GO:0005886">
    <property type="term" value="C:plasma membrane"/>
    <property type="evidence" value="ECO:0007669"/>
    <property type="project" value="TreeGrafter"/>
</dbReference>
<dbReference type="SUPFAM" id="SSF109604">
    <property type="entry name" value="HD-domain/PDEase-like"/>
    <property type="match status" value="1"/>
</dbReference>
<name>A0A382HB82_9ZZZZ</name>
<sequence length="380" mass="43799">MAVQLADLLERASTYLSDDRLQLVEEAYTFAAAQHDGQFRMSGEPYIDHPLHAALYLADLKQDSATLAATLLHDVIEDCALSKEELEERFGIEVSRLVDGVTKLTRIDLISEDRLDEEVSDSRAQAESIRKMLVAMAEDVRVVVIKLADRLHNMQTLRALPIKRRRAVAQETLDIYSPLAHRLGMWDVKWQLEDMAFRALNPEEYRDISRRLASRRVEREAYLERQCQTLRTTLAAASITADLNGRPKSIYSIHQKIQKYSAQGKEYNEIYDLYAIRVLVNTNADCYNTLGVVHQLWHPVPGQFDDYIATPKENMYQSLHTTVMCEGGFPLEIQVRTFEMHNLAEYGVAAHWTYKEGASKDGQFEEKMAWLRQLMEWQRE</sequence>
<dbReference type="PANTHER" id="PTHR21262">
    <property type="entry name" value="GUANOSINE-3',5'-BIS DIPHOSPHATE 3'-PYROPHOSPHOHYDROLASE"/>
    <property type="match status" value="1"/>
</dbReference>
<accession>A0A382HB82</accession>
<dbReference type="FunFam" id="1.10.3210.10:FF:000001">
    <property type="entry name" value="GTP pyrophosphokinase RelA"/>
    <property type="match status" value="1"/>
</dbReference>
<dbReference type="InterPro" id="IPR043519">
    <property type="entry name" value="NT_sf"/>
</dbReference>
<gene>
    <name evidence="3" type="ORF">METZ01_LOCUS237390</name>
</gene>
<dbReference type="Gene3D" id="1.10.3210.10">
    <property type="entry name" value="Hypothetical protein af1432"/>
    <property type="match status" value="1"/>
</dbReference>
<dbReference type="SMART" id="SM00471">
    <property type="entry name" value="HDc"/>
    <property type="match status" value="1"/>
</dbReference>
<evidence type="ECO:0000259" key="2">
    <source>
        <dbReference type="PROSITE" id="PS51831"/>
    </source>
</evidence>
<dbReference type="CDD" id="cd00077">
    <property type="entry name" value="HDc"/>
    <property type="match status" value="1"/>
</dbReference>
<dbReference type="PROSITE" id="PS51831">
    <property type="entry name" value="HD"/>
    <property type="match status" value="1"/>
</dbReference>
<comment type="similarity">
    <text evidence="1">Belongs to the RelA/SpoT family.</text>
</comment>
<evidence type="ECO:0000313" key="3">
    <source>
        <dbReference type="EMBL" id="SVB84536.1"/>
    </source>
</evidence>
<reference evidence="3" key="1">
    <citation type="submission" date="2018-05" db="EMBL/GenBank/DDBJ databases">
        <authorList>
            <person name="Lanie J.A."/>
            <person name="Ng W.-L."/>
            <person name="Kazmierczak K.M."/>
            <person name="Andrzejewski T.M."/>
            <person name="Davidsen T.M."/>
            <person name="Wayne K.J."/>
            <person name="Tettelin H."/>
            <person name="Glass J.I."/>
            <person name="Rusch D."/>
            <person name="Podicherti R."/>
            <person name="Tsui H.-C.T."/>
            <person name="Winkler M.E."/>
        </authorList>
    </citation>
    <scope>NUCLEOTIDE SEQUENCE</scope>
</reference>
<feature type="domain" description="HD" evidence="2">
    <location>
        <begin position="46"/>
        <end position="154"/>
    </location>
</feature>
<organism evidence="3">
    <name type="scientific">marine metagenome</name>
    <dbReference type="NCBI Taxonomy" id="408172"/>
    <lineage>
        <taxon>unclassified sequences</taxon>
        <taxon>metagenomes</taxon>
        <taxon>ecological metagenomes</taxon>
    </lineage>
</organism>
<dbReference type="InterPro" id="IPR007685">
    <property type="entry name" value="RelA_SpoT"/>
</dbReference>
<dbReference type="InterPro" id="IPR006674">
    <property type="entry name" value="HD_domain"/>
</dbReference>
<dbReference type="Pfam" id="PF13328">
    <property type="entry name" value="HD_4"/>
    <property type="match status" value="1"/>
</dbReference>
<dbReference type="PANTHER" id="PTHR21262:SF31">
    <property type="entry name" value="GTP PYROPHOSPHOKINASE"/>
    <property type="match status" value="1"/>
</dbReference>
<dbReference type="EMBL" id="UINC01060236">
    <property type="protein sequence ID" value="SVB84536.1"/>
    <property type="molecule type" value="Genomic_DNA"/>
</dbReference>
<dbReference type="Pfam" id="PF04607">
    <property type="entry name" value="RelA_SpoT"/>
    <property type="match status" value="1"/>
</dbReference>
<dbReference type="CDD" id="cd05399">
    <property type="entry name" value="NT_Rel-Spo_like"/>
    <property type="match status" value="1"/>
</dbReference>
<proteinExistence type="inferred from homology"/>
<dbReference type="FunFam" id="3.30.460.10:FF:000001">
    <property type="entry name" value="GTP pyrophosphokinase RelA"/>
    <property type="match status" value="1"/>
</dbReference>
<evidence type="ECO:0000256" key="1">
    <source>
        <dbReference type="ARBA" id="ARBA00007476"/>
    </source>
</evidence>
<dbReference type="Gene3D" id="3.30.460.10">
    <property type="entry name" value="Beta Polymerase, domain 2"/>
    <property type="match status" value="1"/>
</dbReference>
<dbReference type="AlphaFoldDB" id="A0A382HB82"/>
<feature type="non-terminal residue" evidence="3">
    <location>
        <position position="380"/>
    </location>
</feature>
<dbReference type="InterPro" id="IPR003607">
    <property type="entry name" value="HD/PDEase_dom"/>
</dbReference>
<dbReference type="SUPFAM" id="SSF81301">
    <property type="entry name" value="Nucleotidyltransferase"/>
    <property type="match status" value="1"/>
</dbReference>
<dbReference type="GO" id="GO:0015969">
    <property type="term" value="P:guanosine tetraphosphate metabolic process"/>
    <property type="evidence" value="ECO:0007669"/>
    <property type="project" value="InterPro"/>
</dbReference>
<dbReference type="SMART" id="SM00954">
    <property type="entry name" value="RelA_SpoT"/>
    <property type="match status" value="1"/>
</dbReference>